<dbReference type="OrthoDB" id="1420916at2"/>
<feature type="coiled-coil region" evidence="1">
    <location>
        <begin position="109"/>
        <end position="136"/>
    </location>
</feature>
<sequence>MDVAKYISSGVLELYVAGALTAEENLEVQEYAKKYPEIRQEIAEIELAILKVTEAASPGLHKNSFQFLYKRLGFTAPLPSNTKKIWATYLGWAASIVFAVGMLWMFLQNQKLKTAIEVTQQKRQTLEEQLYKAEQIITDNAAKETLFNQLRNKDVNVIALGGQKVAPASYAKAYWNKTQAKVFIDAKGLPEPPAGFTYQVWSLQLDPLVPTSIGLLKDFKNNGTAVFELDNPNESQAFGITLEPEGGSEAPNLEQLYTLGAVGP</sequence>
<reference evidence="4 5" key="1">
    <citation type="submission" date="2015-09" db="EMBL/GenBank/DDBJ databases">
        <title>Genome sequence of the marine flavobacterium Croceitalea dokdonensis DOKDO 023 that contains proton- and sodium-pumping rhodopsins.</title>
        <authorList>
            <person name="Kwon S.-K."/>
            <person name="Lee H.K."/>
            <person name="Kwak M.-J."/>
            <person name="Kim J.F."/>
        </authorList>
    </citation>
    <scope>NUCLEOTIDE SEQUENCE [LARGE SCALE GENOMIC DNA]</scope>
    <source>
        <strain evidence="4 5">DOKDO 023</strain>
    </source>
</reference>
<dbReference type="EMBL" id="LDJX01000001">
    <property type="protein sequence ID" value="KPM33121.1"/>
    <property type="molecule type" value="Genomic_DNA"/>
</dbReference>
<protein>
    <recommendedName>
        <fullName evidence="3">Anti-sigma K factor RskA C-terminal domain-containing protein</fullName>
    </recommendedName>
</protein>
<keyword evidence="2" id="KW-1133">Transmembrane helix</keyword>
<evidence type="ECO:0000259" key="3">
    <source>
        <dbReference type="Pfam" id="PF10099"/>
    </source>
</evidence>
<dbReference type="InterPro" id="IPR018764">
    <property type="entry name" value="RskA_C"/>
</dbReference>
<dbReference type="Pfam" id="PF10099">
    <property type="entry name" value="RskA_C"/>
    <property type="match status" value="1"/>
</dbReference>
<organism evidence="4 5">
    <name type="scientific">Croceitalea dokdonensis DOKDO 023</name>
    <dbReference type="NCBI Taxonomy" id="1300341"/>
    <lineage>
        <taxon>Bacteria</taxon>
        <taxon>Pseudomonadati</taxon>
        <taxon>Bacteroidota</taxon>
        <taxon>Flavobacteriia</taxon>
        <taxon>Flavobacteriales</taxon>
        <taxon>Flavobacteriaceae</taxon>
        <taxon>Croceitalea</taxon>
    </lineage>
</organism>
<dbReference type="PANTHER" id="PTHR37461">
    <property type="entry name" value="ANTI-SIGMA-K FACTOR RSKA"/>
    <property type="match status" value="1"/>
</dbReference>
<keyword evidence="2" id="KW-0812">Transmembrane</keyword>
<keyword evidence="1" id="KW-0175">Coiled coil</keyword>
<evidence type="ECO:0000256" key="2">
    <source>
        <dbReference type="SAM" id="Phobius"/>
    </source>
</evidence>
<dbReference type="GO" id="GO:0006417">
    <property type="term" value="P:regulation of translation"/>
    <property type="evidence" value="ECO:0007669"/>
    <property type="project" value="TreeGrafter"/>
</dbReference>
<dbReference type="InterPro" id="IPR051474">
    <property type="entry name" value="Anti-sigma-K/W_factor"/>
</dbReference>
<feature type="domain" description="Anti-sigma K factor RskA C-terminal" evidence="3">
    <location>
        <begin position="93"/>
        <end position="252"/>
    </location>
</feature>
<gene>
    <name evidence="4" type="ORF">I595_23</name>
</gene>
<dbReference type="RefSeq" id="WP_054557363.1">
    <property type="nucleotide sequence ID" value="NZ_LDJX01000001.1"/>
</dbReference>
<dbReference type="PANTHER" id="PTHR37461:SF1">
    <property type="entry name" value="ANTI-SIGMA-K FACTOR RSKA"/>
    <property type="match status" value="1"/>
</dbReference>
<dbReference type="GO" id="GO:0016989">
    <property type="term" value="F:sigma factor antagonist activity"/>
    <property type="evidence" value="ECO:0007669"/>
    <property type="project" value="TreeGrafter"/>
</dbReference>
<comment type="caution">
    <text evidence="4">The sequence shown here is derived from an EMBL/GenBank/DDBJ whole genome shotgun (WGS) entry which is preliminary data.</text>
</comment>
<feature type="transmembrane region" description="Helical" evidence="2">
    <location>
        <begin position="86"/>
        <end position="107"/>
    </location>
</feature>
<dbReference type="GO" id="GO:0005886">
    <property type="term" value="C:plasma membrane"/>
    <property type="evidence" value="ECO:0007669"/>
    <property type="project" value="InterPro"/>
</dbReference>
<evidence type="ECO:0000313" key="4">
    <source>
        <dbReference type="EMBL" id="KPM33121.1"/>
    </source>
</evidence>
<accession>A0A0P7AMJ2</accession>
<proteinExistence type="predicted"/>
<dbReference type="AlphaFoldDB" id="A0A0P7AMJ2"/>
<dbReference type="PATRIC" id="fig|1300341.3.peg.25"/>
<evidence type="ECO:0000313" key="5">
    <source>
        <dbReference type="Proteomes" id="UP000050280"/>
    </source>
</evidence>
<keyword evidence="5" id="KW-1185">Reference proteome</keyword>
<keyword evidence="2" id="KW-0472">Membrane</keyword>
<evidence type="ECO:0000256" key="1">
    <source>
        <dbReference type="SAM" id="Coils"/>
    </source>
</evidence>
<dbReference type="Proteomes" id="UP000050280">
    <property type="component" value="Unassembled WGS sequence"/>
</dbReference>
<dbReference type="STRING" id="1300341.I595_23"/>
<name>A0A0P7AMJ2_9FLAO</name>